<dbReference type="PROSITE" id="PS00018">
    <property type="entry name" value="EF_HAND_1"/>
    <property type="match status" value="1"/>
</dbReference>
<organism evidence="3">
    <name type="scientific">Leptosphaeria maculans (strain JN3 / isolate v23.1.3 / race Av1-4-5-6-7-8)</name>
    <name type="common">Blackleg fungus</name>
    <name type="synonym">Phoma lingam</name>
    <dbReference type="NCBI Taxonomy" id="985895"/>
    <lineage>
        <taxon>Eukaryota</taxon>
        <taxon>Fungi</taxon>
        <taxon>Dikarya</taxon>
        <taxon>Ascomycota</taxon>
        <taxon>Pezizomycotina</taxon>
        <taxon>Dothideomycetes</taxon>
        <taxon>Pleosporomycetidae</taxon>
        <taxon>Pleosporales</taxon>
        <taxon>Pleosporineae</taxon>
        <taxon>Leptosphaeriaceae</taxon>
        <taxon>Plenodomus</taxon>
        <taxon>Plenodomus lingam/Leptosphaeria maculans species complex</taxon>
    </lineage>
</organism>
<dbReference type="OrthoDB" id="3783520at2759"/>
<dbReference type="InParanoid" id="E5A4Z5"/>
<dbReference type="InterPro" id="IPR018247">
    <property type="entry name" value="EF_Hand_1_Ca_BS"/>
</dbReference>
<dbReference type="GeneID" id="13282145"/>
<evidence type="ECO:0000313" key="3">
    <source>
        <dbReference type="Proteomes" id="UP000002668"/>
    </source>
</evidence>
<proteinExistence type="predicted"/>
<dbReference type="Proteomes" id="UP000002668">
    <property type="component" value="Genome"/>
</dbReference>
<accession>E5A4Z5</accession>
<feature type="region of interest" description="Disordered" evidence="1">
    <location>
        <begin position="362"/>
        <end position="395"/>
    </location>
</feature>
<reference evidence="3" key="1">
    <citation type="journal article" date="2011" name="Nat. Commun.">
        <title>Effector diversification within compartments of the Leptosphaeria maculans genome affected by Repeat-Induced Point mutations.</title>
        <authorList>
            <person name="Rouxel T."/>
            <person name="Grandaubert J."/>
            <person name="Hane J.K."/>
            <person name="Hoede C."/>
            <person name="van de Wouw A.P."/>
            <person name="Couloux A."/>
            <person name="Dominguez V."/>
            <person name="Anthouard V."/>
            <person name="Bally P."/>
            <person name="Bourras S."/>
            <person name="Cozijnsen A.J."/>
            <person name="Ciuffetti L.M."/>
            <person name="Degrave A."/>
            <person name="Dilmaghani A."/>
            <person name="Duret L."/>
            <person name="Fudal I."/>
            <person name="Goodwin S.B."/>
            <person name="Gout L."/>
            <person name="Glaser N."/>
            <person name="Linglin J."/>
            <person name="Kema G.H.J."/>
            <person name="Lapalu N."/>
            <person name="Lawrence C.B."/>
            <person name="May K."/>
            <person name="Meyer M."/>
            <person name="Ollivier B."/>
            <person name="Poulain J."/>
            <person name="Schoch C.L."/>
            <person name="Simon A."/>
            <person name="Spatafora J.W."/>
            <person name="Stachowiak A."/>
            <person name="Turgeon B.G."/>
            <person name="Tyler B.M."/>
            <person name="Vincent D."/>
            <person name="Weissenbach J."/>
            <person name="Amselem J."/>
            <person name="Quesneville H."/>
            <person name="Oliver R.P."/>
            <person name="Wincker P."/>
            <person name="Balesdent M.-H."/>
            <person name="Howlett B.J."/>
        </authorList>
    </citation>
    <scope>NUCLEOTIDE SEQUENCE [LARGE SCALE GENOMIC DNA]</scope>
    <source>
        <strain evidence="3">JN3 / isolate v23.1.3 / race Av1-4-5-6-7-8</strain>
    </source>
</reference>
<sequence>MAMLLSPTTMPFDTRSLGFQTYYGHPKIFATKCWHEVHPASSRRTPWCPTCAAARARARLDAAQRNLVAEGGLAPAEFMRDRRWNTARIKHNIAKQRRERERKRDQLRWEREQAWDEAHRQYYSHHPQATADFTECAECPLCTSTMVEQTTVEPDIQTTCELAWWEHPGALLVEHGVMPDTPPPSRNRRRKPEPQREGSKILQHIIQNRRASMHAAEVQRQAWEARHRKECAVRRKHGLGEDYPIYPEFWDAPISGYISLRNHQKILENQRMAERKKRGNRPRSRPPRSSLSYSETLESWEIDQDLLEALCQEEERARIAKVSRKVAEEVGYLYFVGAIDGMEEWRDDFMRSNRSLVVRSHIANSETSGSEDSADGDSKNDEDDEDYVDKMDIDE</sequence>
<dbReference type="OMA" id="DQLRWER"/>
<evidence type="ECO:0000313" key="2">
    <source>
        <dbReference type="EMBL" id="CBX98693.1"/>
    </source>
</evidence>
<gene>
    <name evidence="2" type="ORF">LEMA_P079320.1</name>
</gene>
<name>E5A4Z5_LEPMJ</name>
<feature type="region of interest" description="Disordered" evidence="1">
    <location>
        <begin position="176"/>
        <end position="199"/>
    </location>
</feature>
<feature type="compositionally biased region" description="Polar residues" evidence="1">
    <location>
        <begin position="362"/>
        <end position="371"/>
    </location>
</feature>
<dbReference type="AlphaFoldDB" id="E5A4Z5"/>
<dbReference type="VEuPathDB" id="FungiDB:LEMA_P079320.1"/>
<feature type="region of interest" description="Disordered" evidence="1">
    <location>
        <begin position="272"/>
        <end position="293"/>
    </location>
</feature>
<feature type="compositionally biased region" description="Basic residues" evidence="1">
    <location>
        <begin position="274"/>
        <end position="286"/>
    </location>
</feature>
<dbReference type="eggNOG" id="ENOG502RH4A">
    <property type="taxonomic scope" value="Eukaryota"/>
</dbReference>
<protein>
    <submittedName>
        <fullName evidence="2">Uncharacterized protein</fullName>
    </submittedName>
</protein>
<feature type="compositionally biased region" description="Acidic residues" evidence="1">
    <location>
        <begin position="372"/>
        <end position="387"/>
    </location>
</feature>
<dbReference type="EMBL" id="FP929134">
    <property type="protein sequence ID" value="CBX98693.1"/>
    <property type="molecule type" value="Genomic_DNA"/>
</dbReference>
<keyword evidence="3" id="KW-1185">Reference proteome</keyword>
<dbReference type="HOGENOM" id="CLU_677903_0_0_1"/>
<evidence type="ECO:0000256" key="1">
    <source>
        <dbReference type="SAM" id="MobiDB-lite"/>
    </source>
</evidence>